<gene>
    <name evidence="2" type="ORF">BO83DRAFT_60860</name>
</gene>
<keyword evidence="1" id="KW-0472">Membrane</keyword>
<feature type="transmembrane region" description="Helical" evidence="1">
    <location>
        <begin position="83"/>
        <end position="101"/>
    </location>
</feature>
<organism evidence="2 3">
    <name type="scientific">Aspergillus eucalypticola (strain CBS 122712 / IBT 29274)</name>
    <dbReference type="NCBI Taxonomy" id="1448314"/>
    <lineage>
        <taxon>Eukaryota</taxon>
        <taxon>Fungi</taxon>
        <taxon>Dikarya</taxon>
        <taxon>Ascomycota</taxon>
        <taxon>Pezizomycotina</taxon>
        <taxon>Eurotiomycetes</taxon>
        <taxon>Eurotiomycetidae</taxon>
        <taxon>Eurotiales</taxon>
        <taxon>Aspergillaceae</taxon>
        <taxon>Aspergillus</taxon>
        <taxon>Aspergillus subgen. Circumdati</taxon>
    </lineage>
</organism>
<reference evidence="2" key="1">
    <citation type="submission" date="2016-12" db="EMBL/GenBank/DDBJ databases">
        <title>The genomes of Aspergillus section Nigri reveals drivers in fungal speciation.</title>
        <authorList>
            <consortium name="DOE Joint Genome Institute"/>
            <person name="Vesth T.C."/>
            <person name="Nybo J."/>
            <person name="Theobald S."/>
            <person name="Brandl J."/>
            <person name="Frisvad J.C."/>
            <person name="Nielsen K.F."/>
            <person name="Lyhne E.K."/>
            <person name="Kogle M.E."/>
            <person name="Kuo A."/>
            <person name="Riley R."/>
            <person name="Clum A."/>
            <person name="Nolan M."/>
            <person name="Lipzen A."/>
            <person name="Salamov A."/>
            <person name="Henrissat B."/>
            <person name="Wiebenga A."/>
            <person name="De vries R.P."/>
            <person name="Grigoriev I.V."/>
            <person name="Mortensen U.H."/>
            <person name="Andersen M.R."/>
            <person name="Baker S.E."/>
        </authorList>
    </citation>
    <scope>NUCLEOTIDE SEQUENCE</scope>
    <source>
        <strain evidence="2">CBS 122712</strain>
    </source>
</reference>
<evidence type="ECO:0000256" key="1">
    <source>
        <dbReference type="SAM" id="Phobius"/>
    </source>
</evidence>
<evidence type="ECO:0000313" key="3">
    <source>
        <dbReference type="Proteomes" id="UP000246171"/>
    </source>
</evidence>
<comment type="caution">
    <text evidence="2">The sequence shown here is derived from an EMBL/GenBank/DDBJ whole genome shotgun (WGS) entry which is preliminary data.</text>
</comment>
<evidence type="ECO:0000313" key="2">
    <source>
        <dbReference type="EMBL" id="PWY69910.1"/>
    </source>
</evidence>
<keyword evidence="3" id="KW-1185">Reference proteome</keyword>
<dbReference type="Proteomes" id="UP000246171">
    <property type="component" value="Unassembled WGS sequence"/>
</dbReference>
<name>A0A317VDE8_ASPEC</name>
<dbReference type="VEuPathDB" id="FungiDB:BO83DRAFT_60860"/>
<proteinExistence type="predicted"/>
<keyword evidence="1" id="KW-0812">Transmembrane</keyword>
<dbReference type="GeneID" id="37059438"/>
<protein>
    <submittedName>
        <fullName evidence="2">Uncharacterized protein</fullName>
    </submittedName>
</protein>
<accession>A0A317VDE8</accession>
<dbReference type="AlphaFoldDB" id="A0A317VDE8"/>
<keyword evidence="1" id="KW-1133">Transmembrane helix</keyword>
<dbReference type="EMBL" id="MSFU01000017">
    <property type="protein sequence ID" value="PWY69910.1"/>
    <property type="molecule type" value="Genomic_DNA"/>
</dbReference>
<sequence>MTGLKRRDNSKIYFDSPGRGEWRIARHTIVSDYSDEVNTWELKIDTDGYRLHSLQYSRILLDHLIFCLCGRSRIYFSKKWMKNCMYGTITALILSGSLTGYTPVCLSCCHGDHLYKRIRQRKSLYLPSTRNCSMTSSPHLERRTKLLQ</sequence>
<dbReference type="RefSeq" id="XP_025386604.1">
    <property type="nucleotide sequence ID" value="XM_025537476.1"/>
</dbReference>